<evidence type="ECO:0000256" key="2">
    <source>
        <dbReference type="ARBA" id="ARBA00023002"/>
    </source>
</evidence>
<feature type="domain" description="Ketoreductase" evidence="3">
    <location>
        <begin position="18"/>
        <end position="151"/>
    </location>
</feature>
<dbReference type="OrthoDB" id="9796652at2"/>
<accession>K2NZ41</accession>
<keyword evidence="5" id="KW-1185">Reference proteome</keyword>
<reference evidence="4 5" key="1">
    <citation type="journal article" date="2012" name="J. Bacteriol.">
        <title>Genome Sequence of Nitratireductor indicus Type Strain C115.</title>
        <authorList>
            <person name="Lai Q."/>
            <person name="Li G."/>
            <person name="Yu Z."/>
            <person name="Shao Z."/>
        </authorList>
    </citation>
    <scope>NUCLEOTIDE SEQUENCE [LARGE SCALE GENOMIC DNA]</scope>
    <source>
        <strain evidence="4 5">C115</strain>
    </source>
</reference>
<dbReference type="PRINTS" id="PR00081">
    <property type="entry name" value="GDHRDH"/>
</dbReference>
<dbReference type="InterPro" id="IPR002347">
    <property type="entry name" value="SDR_fam"/>
</dbReference>
<dbReference type="InterPro" id="IPR057326">
    <property type="entry name" value="KR_dom"/>
</dbReference>
<dbReference type="PANTHER" id="PTHR42760:SF5">
    <property type="entry name" value="2-DEHYDRO-3-DEOXY-D-GLUCONATE 5-DEHYDROGENASE"/>
    <property type="match status" value="1"/>
</dbReference>
<gene>
    <name evidence="4" type="ORF">NA8A_02195</name>
</gene>
<dbReference type="Proteomes" id="UP000007374">
    <property type="component" value="Unassembled WGS sequence"/>
</dbReference>
<dbReference type="Gene3D" id="3.40.50.720">
    <property type="entry name" value="NAD(P)-binding Rossmann-like Domain"/>
    <property type="match status" value="1"/>
</dbReference>
<dbReference type="AlphaFoldDB" id="K2NZ41"/>
<comment type="caution">
    <text evidence="4">The sequence shown here is derived from an EMBL/GenBank/DDBJ whole genome shotgun (WGS) entry which is preliminary data.</text>
</comment>
<dbReference type="GO" id="GO:0016616">
    <property type="term" value="F:oxidoreductase activity, acting on the CH-OH group of donors, NAD or NADP as acceptor"/>
    <property type="evidence" value="ECO:0007669"/>
    <property type="project" value="TreeGrafter"/>
</dbReference>
<evidence type="ECO:0000313" key="5">
    <source>
        <dbReference type="Proteomes" id="UP000007374"/>
    </source>
</evidence>
<protein>
    <submittedName>
        <fullName evidence="4">R or S-dihydroxypropanesulfonate-2-dehydrogenase</fullName>
    </submittedName>
</protein>
<dbReference type="EMBL" id="AMSI01000001">
    <property type="protein sequence ID" value="EKF44515.1"/>
    <property type="molecule type" value="Genomic_DNA"/>
</dbReference>
<keyword evidence="2" id="KW-0560">Oxidoreductase</keyword>
<evidence type="ECO:0000259" key="3">
    <source>
        <dbReference type="SMART" id="SM00822"/>
    </source>
</evidence>
<dbReference type="SMART" id="SM00822">
    <property type="entry name" value="PKS_KR"/>
    <property type="match status" value="1"/>
</dbReference>
<sequence length="261" mass="27222">MQPQPASYLSGLFSLSGRVALVTGGNTGLGAQMAEALAGAGAEVVLVARRADALRETSARIQRMGGRAHTLPVDLLGEAAVEEVARGVEAKGCKVDIIVNAAGINIRRDAEAVTQEDWDRVLRLNLGVPFFLAQHFAPAMSACGWGRIINMASLQSVRAFPQSVPYGASKGGIVQLTRAMAEAWSGRGVCCNAIAPGLFPTELTAPLYSDAATLSQMAARTCCGRNGELEDIAGLTVFLASDASRFVTGQTIFLDGGLTAK</sequence>
<dbReference type="PANTHER" id="PTHR42760">
    <property type="entry name" value="SHORT-CHAIN DEHYDROGENASES/REDUCTASES FAMILY MEMBER"/>
    <property type="match status" value="1"/>
</dbReference>
<dbReference type="SUPFAM" id="SSF51735">
    <property type="entry name" value="NAD(P)-binding Rossmann-fold domains"/>
    <property type="match status" value="1"/>
</dbReference>
<dbReference type="eggNOG" id="COG1028">
    <property type="taxonomic scope" value="Bacteria"/>
</dbReference>
<dbReference type="FunFam" id="3.40.50.720:FF:000084">
    <property type="entry name" value="Short-chain dehydrogenase reductase"/>
    <property type="match status" value="1"/>
</dbReference>
<name>K2NZ41_9HYPH</name>
<dbReference type="RefSeq" id="WP_009755762.1">
    <property type="nucleotide sequence ID" value="NZ_AMSI01000001.1"/>
</dbReference>
<dbReference type="PRINTS" id="PR00080">
    <property type="entry name" value="SDRFAMILY"/>
</dbReference>
<dbReference type="Pfam" id="PF13561">
    <property type="entry name" value="adh_short_C2"/>
    <property type="match status" value="1"/>
</dbReference>
<proteinExistence type="inferred from homology"/>
<evidence type="ECO:0000313" key="4">
    <source>
        <dbReference type="EMBL" id="EKF44515.1"/>
    </source>
</evidence>
<dbReference type="InterPro" id="IPR020904">
    <property type="entry name" value="Sc_DH/Rdtase_CS"/>
</dbReference>
<comment type="similarity">
    <text evidence="1">Belongs to the short-chain dehydrogenases/reductases (SDR) family.</text>
</comment>
<dbReference type="PATRIC" id="fig|1231190.3.peg.463"/>
<evidence type="ECO:0000256" key="1">
    <source>
        <dbReference type="ARBA" id="ARBA00006484"/>
    </source>
</evidence>
<organism evidence="4 5">
    <name type="scientific">Nitratireductor indicus C115</name>
    <dbReference type="NCBI Taxonomy" id="1231190"/>
    <lineage>
        <taxon>Bacteria</taxon>
        <taxon>Pseudomonadati</taxon>
        <taxon>Pseudomonadota</taxon>
        <taxon>Alphaproteobacteria</taxon>
        <taxon>Hyphomicrobiales</taxon>
        <taxon>Phyllobacteriaceae</taxon>
        <taxon>Nitratireductor</taxon>
    </lineage>
</organism>
<dbReference type="InterPro" id="IPR036291">
    <property type="entry name" value="NAD(P)-bd_dom_sf"/>
</dbReference>
<dbReference type="PROSITE" id="PS00061">
    <property type="entry name" value="ADH_SHORT"/>
    <property type="match status" value="1"/>
</dbReference>
<dbReference type="STRING" id="721133.SAMN05216176_102445"/>